<dbReference type="Gene3D" id="3.40.228.10">
    <property type="entry name" value="Dimethylsulfoxide Reductase, domain 2"/>
    <property type="match status" value="1"/>
</dbReference>
<gene>
    <name evidence="7" type="ORF">C1881_09480</name>
</gene>
<dbReference type="EMBL" id="PPTO01000020">
    <property type="protein sequence ID" value="RDB55253.1"/>
    <property type="molecule type" value="Genomic_DNA"/>
</dbReference>
<organism evidence="7 8">
    <name type="scientific">Slackia isoflavoniconvertens</name>
    <dbReference type="NCBI Taxonomy" id="572010"/>
    <lineage>
        <taxon>Bacteria</taxon>
        <taxon>Bacillati</taxon>
        <taxon>Actinomycetota</taxon>
        <taxon>Coriobacteriia</taxon>
        <taxon>Eggerthellales</taxon>
        <taxon>Eggerthellaceae</taxon>
        <taxon>Slackia</taxon>
    </lineage>
</organism>
<dbReference type="PANTHER" id="PTHR43742:SF3">
    <property type="entry name" value="DIMETHYL SULFOXIDE REDUCTASE DMSA"/>
    <property type="match status" value="1"/>
</dbReference>
<dbReference type="SUPFAM" id="SSF50692">
    <property type="entry name" value="ADC-like"/>
    <property type="match status" value="1"/>
</dbReference>
<dbReference type="PROSITE" id="PS51318">
    <property type="entry name" value="TAT"/>
    <property type="match status" value="1"/>
</dbReference>
<dbReference type="GO" id="GO:0016491">
    <property type="term" value="F:oxidoreductase activity"/>
    <property type="evidence" value="ECO:0007669"/>
    <property type="project" value="UniProtKB-KW"/>
</dbReference>
<dbReference type="SUPFAM" id="SSF53706">
    <property type="entry name" value="Formate dehydrogenase/DMSO reductase, domains 1-3"/>
    <property type="match status" value="1"/>
</dbReference>
<evidence type="ECO:0000259" key="5">
    <source>
        <dbReference type="Pfam" id="PF00384"/>
    </source>
</evidence>
<reference evidence="7 8" key="1">
    <citation type="journal article" date="2018" name="Elife">
        <title>Discovery and characterization of a prevalent human gut bacterial enzyme sufficient for the inactivation of a family of plant toxins.</title>
        <authorList>
            <person name="Koppel N."/>
            <person name="Bisanz J.E."/>
            <person name="Pandelia M.E."/>
            <person name="Turnbaugh P.J."/>
            <person name="Balskus E.P."/>
        </authorList>
    </citation>
    <scope>NUCLEOTIDE SEQUENCE [LARGE SCALE GENOMIC DNA]</scope>
    <source>
        <strain evidence="7 8">OB21 GAM31</strain>
    </source>
</reference>
<evidence type="ECO:0000256" key="3">
    <source>
        <dbReference type="ARBA" id="ARBA00022729"/>
    </source>
</evidence>
<evidence type="ECO:0000256" key="2">
    <source>
        <dbReference type="ARBA" id="ARBA00022723"/>
    </source>
</evidence>
<dbReference type="GO" id="GO:0030151">
    <property type="term" value="F:molybdenum ion binding"/>
    <property type="evidence" value="ECO:0007669"/>
    <property type="project" value="TreeGrafter"/>
</dbReference>
<comment type="similarity">
    <text evidence="1">Belongs to the prokaryotic molybdopterin-containing oxidoreductase family.</text>
</comment>
<keyword evidence="3" id="KW-0732">Signal</keyword>
<dbReference type="Pfam" id="PF00384">
    <property type="entry name" value="Molybdopterin"/>
    <property type="match status" value="1"/>
</dbReference>
<evidence type="ECO:0000313" key="7">
    <source>
        <dbReference type="EMBL" id="RDB55253.1"/>
    </source>
</evidence>
<evidence type="ECO:0000256" key="4">
    <source>
        <dbReference type="ARBA" id="ARBA00023002"/>
    </source>
</evidence>
<feature type="domain" description="Molybdopterin oxidoreductase" evidence="5">
    <location>
        <begin position="123"/>
        <end position="613"/>
    </location>
</feature>
<evidence type="ECO:0008006" key="9">
    <source>
        <dbReference type="Google" id="ProtNLM"/>
    </source>
</evidence>
<proteinExistence type="inferred from homology"/>
<evidence type="ECO:0000313" key="8">
    <source>
        <dbReference type="Proteomes" id="UP000253975"/>
    </source>
</evidence>
<dbReference type="GO" id="GO:0030288">
    <property type="term" value="C:outer membrane-bounded periplasmic space"/>
    <property type="evidence" value="ECO:0007669"/>
    <property type="project" value="TreeGrafter"/>
</dbReference>
<dbReference type="AlphaFoldDB" id="A0A369L623"/>
<dbReference type="InterPro" id="IPR019546">
    <property type="entry name" value="TAT_signal_bac_arc"/>
</dbReference>
<keyword evidence="2" id="KW-0479">Metal-binding</keyword>
<evidence type="ECO:0000256" key="1">
    <source>
        <dbReference type="ARBA" id="ARBA00010312"/>
    </source>
</evidence>
<dbReference type="Proteomes" id="UP000253975">
    <property type="component" value="Unassembled WGS sequence"/>
</dbReference>
<dbReference type="InterPro" id="IPR009010">
    <property type="entry name" value="Asp_de-COase-like_dom_sf"/>
</dbReference>
<keyword evidence="4" id="KW-0560">Oxidoreductase</keyword>
<dbReference type="NCBIfam" id="TIGR01409">
    <property type="entry name" value="TAT_signal_seq"/>
    <property type="match status" value="1"/>
</dbReference>
<dbReference type="Gene3D" id="3.40.50.740">
    <property type="match status" value="2"/>
</dbReference>
<dbReference type="GO" id="GO:0009055">
    <property type="term" value="F:electron transfer activity"/>
    <property type="evidence" value="ECO:0007669"/>
    <property type="project" value="TreeGrafter"/>
</dbReference>
<sequence length="916" mass="102410">MGILGHGLSRRGFLKATAATGAALTLGVGTSCSSASTCAAAKDQASLSASDRAIVNGDGEWKCGLCWAGSSCGGYCVNMQYVVDGVVVRTGTDNSHEDTEETPQWRSCTRGRSKRQNVYGVERLKYPIKRKHWNPDDKEYHPELRGKDEWERISWDEAIRLAGSEIKRIYSDYGPESVLLTTYYALPNLFSYLGGYYSWEDTVSYGSYTATCETLGLSYYGEPGLPAMNDRLDLKNAEWIVMTGGNPGWASTGNPLYYFQLARDSGTQYAYIGPTYNVSAAALDARWVPLRNGTDTPFWLAVAYEMIRMDEELGDVIDWDFLNKYCLGFDMEHMPEDAVENECFKDYVLGRYDSVPKTPEWATEMCGTPVEDITWVAGIMSKRHKTMLLFSFAGFRCTGSENLSQAMMTVALMGGHAGKSGHGFGPGLYGQFAANGGEHLVRFGKYDYPTIDNPIAEKVIPGIKGWTSIADGHYTSYSSANLLDAADSFHGPEEHDLDIRLWYSCSNNSLHTKGNGQLEGVRALREGNIECVISQDMFVTDTVMFSDLVLPVTTPWEGNLDPNEGDVMWACNTTAMDGDTNGDHNKEIFPSVHPIIKPMFDTKSDGWIWRRLCGEIGIDEKEVFPVSEVQFWFDLTADATFRNEDGEFQHIFNVRQETIDKYGVDYEVQADGVMDLEDFFKQGYFSVDRKLEGDPHVFIKYKDFIDDPMANPLSTTSGKFEIYSQKKADSYNVCGLSEEPIKGYANYYVPTNGYVKSFANWESKEPGEFPFLLSQTHYLRRAHTQNDGSTWLREALENPIFINRSDADAKGIETGDTVRVWNEYGQILRQASVLSSIMPGCVALPHGPHFDLDETDPDNPIDLAGSEAMLLGPEVSNYHYALSGYNTTLCDFEKYQGAPMPRDCDRLIAHIDFEEN</sequence>
<dbReference type="GO" id="GO:0009061">
    <property type="term" value="P:anaerobic respiration"/>
    <property type="evidence" value="ECO:0007669"/>
    <property type="project" value="TreeGrafter"/>
</dbReference>
<dbReference type="InterPro" id="IPR006657">
    <property type="entry name" value="MoPterin_dinucl-bd_dom"/>
</dbReference>
<dbReference type="GO" id="GO:0043546">
    <property type="term" value="F:molybdopterin cofactor binding"/>
    <property type="evidence" value="ECO:0007669"/>
    <property type="project" value="InterPro"/>
</dbReference>
<dbReference type="InterPro" id="IPR006656">
    <property type="entry name" value="Mopterin_OxRdtase"/>
</dbReference>
<protein>
    <recommendedName>
        <fullName evidence="9">Molybdopterin-dependent oxidoreductase</fullName>
    </recommendedName>
</protein>
<dbReference type="Pfam" id="PF01568">
    <property type="entry name" value="Molydop_binding"/>
    <property type="match status" value="1"/>
</dbReference>
<feature type="domain" description="Molybdopterin dinucleotide-binding" evidence="6">
    <location>
        <begin position="771"/>
        <end position="848"/>
    </location>
</feature>
<dbReference type="Gene3D" id="2.40.40.20">
    <property type="match status" value="1"/>
</dbReference>
<name>A0A369L623_9ACTN</name>
<comment type="caution">
    <text evidence="7">The sequence shown here is derived from an EMBL/GenBank/DDBJ whole genome shotgun (WGS) entry which is preliminary data.</text>
</comment>
<evidence type="ECO:0000259" key="6">
    <source>
        <dbReference type="Pfam" id="PF01568"/>
    </source>
</evidence>
<dbReference type="InterPro" id="IPR006311">
    <property type="entry name" value="TAT_signal"/>
</dbReference>
<dbReference type="InterPro" id="IPR050612">
    <property type="entry name" value="Prok_Mopterin_Oxidored"/>
</dbReference>
<accession>A0A369L623</accession>
<dbReference type="PANTHER" id="PTHR43742">
    <property type="entry name" value="TRIMETHYLAMINE-N-OXIDE REDUCTASE"/>
    <property type="match status" value="1"/>
</dbReference>